<dbReference type="InterPro" id="IPR005467">
    <property type="entry name" value="His_kinase_dom"/>
</dbReference>
<dbReference type="SUPFAM" id="SSF47384">
    <property type="entry name" value="Homodimeric domain of signal transducing histidine kinase"/>
    <property type="match status" value="1"/>
</dbReference>
<evidence type="ECO:0000256" key="6">
    <source>
        <dbReference type="ARBA" id="ARBA00022777"/>
    </source>
</evidence>
<feature type="domain" description="Histidine kinase" evidence="13">
    <location>
        <begin position="615"/>
        <end position="837"/>
    </location>
</feature>
<dbReference type="SUPFAM" id="SSF55785">
    <property type="entry name" value="PYP-like sensor domain (PAS domain)"/>
    <property type="match status" value="3"/>
</dbReference>
<feature type="domain" description="PAS" evidence="15">
    <location>
        <begin position="475"/>
        <end position="549"/>
    </location>
</feature>
<dbReference type="SUPFAM" id="SSF55781">
    <property type="entry name" value="GAF domain-like"/>
    <property type="match status" value="1"/>
</dbReference>
<dbReference type="OrthoDB" id="9796457at2"/>
<dbReference type="Gene3D" id="3.30.565.10">
    <property type="entry name" value="Histidine kinase-like ATPase, C-terminal domain"/>
    <property type="match status" value="1"/>
</dbReference>
<dbReference type="PRINTS" id="PR00344">
    <property type="entry name" value="BCTRLSENSOR"/>
</dbReference>
<dbReference type="InterPro" id="IPR000014">
    <property type="entry name" value="PAS"/>
</dbReference>
<evidence type="ECO:0000313" key="17">
    <source>
        <dbReference type="Proteomes" id="UP000199053"/>
    </source>
</evidence>
<evidence type="ECO:0000256" key="5">
    <source>
        <dbReference type="ARBA" id="ARBA00022741"/>
    </source>
</evidence>
<dbReference type="InterPro" id="IPR036097">
    <property type="entry name" value="HisK_dim/P_sf"/>
</dbReference>
<dbReference type="Gene3D" id="1.10.287.130">
    <property type="match status" value="1"/>
</dbReference>
<dbReference type="InterPro" id="IPR003661">
    <property type="entry name" value="HisK_dim/P_dom"/>
</dbReference>
<dbReference type="STRING" id="246191.SAMN05660337_1686"/>
<keyword evidence="4" id="KW-0808">Transferase</keyword>
<dbReference type="CDD" id="cd00130">
    <property type="entry name" value="PAS"/>
    <property type="match status" value="3"/>
</dbReference>
<evidence type="ECO:0000259" key="14">
    <source>
        <dbReference type="PROSITE" id="PS50110"/>
    </source>
</evidence>
<feature type="domain" description="Response regulatory" evidence="14">
    <location>
        <begin position="859"/>
        <end position="978"/>
    </location>
</feature>
<dbReference type="InterPro" id="IPR001789">
    <property type="entry name" value="Sig_transdc_resp-reg_receiver"/>
</dbReference>
<sequence>MTDDINTNYRIHKLEASLAQSENHFRLLFDSVEDAIFMFEVLPNGTRGLIRDVNEAACKRLGYTRDEFLKMTVEEFSFTETGQPSPSLFETFAQEQKTLFELIHIAKDKRKIPVEISARRFDYEGTPMILSIVRDISARKEVEQSQKTYLKQLESEVAERTGELERINEQLKNQVKELEHSRHIQTVLYEIISHAQSSDNLNELLQSIHKIMIKELHADNFFVALIDNDQDSLKFEYCVDKTTPHCSTIENISRLGGKRLSLLPIRRSETVHMSKTQIMRLIDRGIIEVCGVIPEVWLGVPLRIRGIPIGVLVIQDYDTPSSYSSEDLQLFAACSDQIALAIERKNHDDLSKSARDIFQNIPSGLFIYQYTKPDSLKLLDANPAAEKITGITLKNWIGHEFLDIWPGFDAQEIFKQFLSPLKTGKDFTSNEVLYKDKKLSGAYRVRTFLLQNDKLGIAFEDTTEQKRAELSIRESEEHYRAFFEDNHSVMYILDTADGKILDTNKAAEAYYGYSREELLTMKISDINSLSEKQVKKIIKKVTEKTISNIIGRHRLANGEYRNVEIFSGPFEVRGRTRLISIIHDITERLKNEAELSEAKEAAESANRAKDEFLANISHEIRTPLNGVMGMLQLLQIAQLNKEEQSCVDTALQSSRNLLRVLNDVLDFTKIEAGKMDIYEEPFELTELIKQCLDLFKIQAEEKELQLISNIDSSTQNYYVGDEGRIRQILFNLVGNAIKFTEYGSITISVFSLPHPTPGKHRLFFSIEDTGVGIPDDKIEHIFDSFTQVDGSLSRKYQGAGLGLSIVKRLVNLIGGNISLQSEVGMGTTILFCVHVEMHEPPVSLQAEVTKEIIRNKPLHILLVEDEKVNRLMALRFLEKMGHSVVCAENGEMCLEELRKQTFDAILMDIQMPVMNGLEATHLIRTSKEFNMNRSVPIIALTAHATNNDRNIAIQTGMNEYISKPFEWELLKKTLYEVTS</sequence>
<keyword evidence="17" id="KW-1185">Reference proteome</keyword>
<evidence type="ECO:0000313" key="16">
    <source>
        <dbReference type="EMBL" id="SDK91401.1"/>
    </source>
</evidence>
<dbReference type="InterPro" id="IPR003018">
    <property type="entry name" value="GAF"/>
</dbReference>
<keyword evidence="3 11" id="KW-0597">Phosphoprotein</keyword>
<evidence type="ECO:0000256" key="1">
    <source>
        <dbReference type="ARBA" id="ARBA00000085"/>
    </source>
</evidence>
<keyword evidence="6" id="KW-0418">Kinase</keyword>
<dbReference type="InterPro" id="IPR036890">
    <property type="entry name" value="HATPase_C_sf"/>
</dbReference>
<dbReference type="SUPFAM" id="SSF52172">
    <property type="entry name" value="CheY-like"/>
    <property type="match status" value="1"/>
</dbReference>
<dbReference type="PROSITE" id="PS50109">
    <property type="entry name" value="HIS_KIN"/>
    <property type="match status" value="1"/>
</dbReference>
<dbReference type="FunFam" id="3.30.565.10:FF:000010">
    <property type="entry name" value="Sensor histidine kinase RcsC"/>
    <property type="match status" value="1"/>
</dbReference>
<dbReference type="PANTHER" id="PTHR45339:SF3">
    <property type="entry name" value="HISTIDINE KINASE"/>
    <property type="match status" value="1"/>
</dbReference>
<gene>
    <name evidence="16" type="ORF">SAMN05660337_1686</name>
</gene>
<dbReference type="EC" id="2.7.13.3" evidence="2"/>
<dbReference type="FunFam" id="1.10.287.130:FF:000002">
    <property type="entry name" value="Two-component osmosensing histidine kinase"/>
    <property type="match status" value="1"/>
</dbReference>
<reference evidence="17" key="1">
    <citation type="submission" date="2016-10" db="EMBL/GenBank/DDBJ databases">
        <authorList>
            <person name="Varghese N."/>
            <person name="Submissions S."/>
        </authorList>
    </citation>
    <scope>NUCLEOTIDE SEQUENCE [LARGE SCALE GENOMIC DNA]</scope>
    <source>
        <strain evidence="17">DSM 16995</strain>
    </source>
</reference>
<evidence type="ECO:0000256" key="9">
    <source>
        <dbReference type="ARBA" id="ARBA00064003"/>
    </source>
</evidence>
<dbReference type="SMART" id="SM00091">
    <property type="entry name" value="PAS"/>
    <property type="match status" value="3"/>
</dbReference>
<dbReference type="SMART" id="SM00448">
    <property type="entry name" value="REC"/>
    <property type="match status" value="1"/>
</dbReference>
<keyword evidence="8" id="KW-0902">Two-component regulatory system</keyword>
<organism evidence="16 17">
    <name type="scientific">Maridesulfovibrio ferrireducens</name>
    <dbReference type="NCBI Taxonomy" id="246191"/>
    <lineage>
        <taxon>Bacteria</taxon>
        <taxon>Pseudomonadati</taxon>
        <taxon>Thermodesulfobacteriota</taxon>
        <taxon>Desulfovibrionia</taxon>
        <taxon>Desulfovibrionales</taxon>
        <taxon>Desulfovibrionaceae</taxon>
        <taxon>Maridesulfovibrio</taxon>
    </lineage>
</organism>
<dbReference type="SMART" id="SM00387">
    <property type="entry name" value="HATPase_c"/>
    <property type="match status" value="1"/>
</dbReference>
<dbReference type="Gene3D" id="3.30.450.20">
    <property type="entry name" value="PAS domain"/>
    <property type="match status" value="3"/>
</dbReference>
<dbReference type="Gene3D" id="3.40.50.2300">
    <property type="match status" value="1"/>
</dbReference>
<feature type="modified residue" description="4-aspartylphosphate" evidence="11">
    <location>
        <position position="908"/>
    </location>
</feature>
<dbReference type="InterPro" id="IPR029016">
    <property type="entry name" value="GAF-like_dom_sf"/>
</dbReference>
<proteinExistence type="predicted"/>
<dbReference type="PROSITE" id="PS50110">
    <property type="entry name" value="RESPONSE_REGULATORY"/>
    <property type="match status" value="1"/>
</dbReference>
<dbReference type="NCBIfam" id="TIGR00229">
    <property type="entry name" value="sensory_box"/>
    <property type="match status" value="2"/>
</dbReference>
<dbReference type="InterPro" id="IPR011006">
    <property type="entry name" value="CheY-like_superfamily"/>
</dbReference>
<dbReference type="InterPro" id="IPR003594">
    <property type="entry name" value="HATPase_dom"/>
</dbReference>
<evidence type="ECO:0000259" key="13">
    <source>
        <dbReference type="PROSITE" id="PS50109"/>
    </source>
</evidence>
<comment type="catalytic activity">
    <reaction evidence="1">
        <text>ATP + protein L-histidine = ADP + protein N-phospho-L-histidine.</text>
        <dbReference type="EC" id="2.7.13.3"/>
    </reaction>
</comment>
<evidence type="ECO:0000256" key="12">
    <source>
        <dbReference type="SAM" id="Coils"/>
    </source>
</evidence>
<evidence type="ECO:0000256" key="11">
    <source>
        <dbReference type="PROSITE-ProRule" id="PRU00169"/>
    </source>
</evidence>
<dbReference type="Proteomes" id="UP000199053">
    <property type="component" value="Unassembled WGS sequence"/>
</dbReference>
<dbReference type="CDD" id="cd17546">
    <property type="entry name" value="REC_hyHK_CKI1_RcsC-like"/>
    <property type="match status" value="1"/>
</dbReference>
<evidence type="ECO:0000256" key="4">
    <source>
        <dbReference type="ARBA" id="ARBA00022679"/>
    </source>
</evidence>
<dbReference type="GO" id="GO:0000155">
    <property type="term" value="F:phosphorelay sensor kinase activity"/>
    <property type="evidence" value="ECO:0007669"/>
    <property type="project" value="InterPro"/>
</dbReference>
<dbReference type="Pfam" id="PF13188">
    <property type="entry name" value="PAS_8"/>
    <property type="match status" value="1"/>
</dbReference>
<name>A0A1G9FSK7_9BACT</name>
<dbReference type="CDD" id="cd00082">
    <property type="entry name" value="HisKA"/>
    <property type="match status" value="1"/>
</dbReference>
<dbReference type="SUPFAM" id="SSF55874">
    <property type="entry name" value="ATPase domain of HSP90 chaperone/DNA topoisomerase II/histidine kinase"/>
    <property type="match status" value="1"/>
</dbReference>
<dbReference type="InterPro" id="IPR004358">
    <property type="entry name" value="Sig_transdc_His_kin-like_C"/>
</dbReference>
<dbReference type="Pfam" id="PF01590">
    <property type="entry name" value="GAF"/>
    <property type="match status" value="1"/>
</dbReference>
<evidence type="ECO:0000259" key="15">
    <source>
        <dbReference type="PROSITE" id="PS50112"/>
    </source>
</evidence>
<dbReference type="EMBL" id="FNGA01000002">
    <property type="protein sequence ID" value="SDK91401.1"/>
    <property type="molecule type" value="Genomic_DNA"/>
</dbReference>
<evidence type="ECO:0000256" key="3">
    <source>
        <dbReference type="ARBA" id="ARBA00022553"/>
    </source>
</evidence>
<dbReference type="SMART" id="SM00065">
    <property type="entry name" value="GAF"/>
    <property type="match status" value="1"/>
</dbReference>
<dbReference type="AlphaFoldDB" id="A0A1G9FSK7"/>
<dbReference type="Pfam" id="PF00512">
    <property type="entry name" value="HisKA"/>
    <property type="match status" value="1"/>
</dbReference>
<protein>
    <recommendedName>
        <fullName evidence="10">Sensory/regulatory protein RpfC</fullName>
        <ecNumber evidence="2">2.7.13.3</ecNumber>
    </recommendedName>
</protein>
<feature type="coiled-coil region" evidence="12">
    <location>
        <begin position="588"/>
        <end position="615"/>
    </location>
</feature>
<accession>A0A1G9FSK7</accession>
<dbReference type="GO" id="GO:0005524">
    <property type="term" value="F:ATP binding"/>
    <property type="evidence" value="ECO:0007669"/>
    <property type="project" value="UniProtKB-KW"/>
</dbReference>
<keyword evidence="5" id="KW-0547">Nucleotide-binding</keyword>
<dbReference type="PROSITE" id="PS50112">
    <property type="entry name" value="PAS"/>
    <property type="match status" value="2"/>
</dbReference>
<evidence type="ECO:0000256" key="7">
    <source>
        <dbReference type="ARBA" id="ARBA00022840"/>
    </source>
</evidence>
<dbReference type="RefSeq" id="WP_092160048.1">
    <property type="nucleotide sequence ID" value="NZ_FNGA01000002.1"/>
</dbReference>
<comment type="subunit">
    <text evidence="9">At low DSF concentrations, interacts with RpfF.</text>
</comment>
<evidence type="ECO:0000256" key="10">
    <source>
        <dbReference type="ARBA" id="ARBA00068150"/>
    </source>
</evidence>
<dbReference type="CDD" id="cd16922">
    <property type="entry name" value="HATPase_EvgS-ArcB-TorS-like"/>
    <property type="match status" value="1"/>
</dbReference>
<dbReference type="Pfam" id="PF00072">
    <property type="entry name" value="Response_reg"/>
    <property type="match status" value="1"/>
</dbReference>
<keyword evidence="7" id="KW-0067">ATP-binding</keyword>
<evidence type="ECO:0000256" key="8">
    <source>
        <dbReference type="ARBA" id="ARBA00023012"/>
    </source>
</evidence>
<dbReference type="SMART" id="SM00086">
    <property type="entry name" value="PAC"/>
    <property type="match status" value="2"/>
</dbReference>
<dbReference type="InterPro" id="IPR001610">
    <property type="entry name" value="PAC"/>
</dbReference>
<dbReference type="Gene3D" id="3.30.450.40">
    <property type="match status" value="1"/>
</dbReference>
<keyword evidence="12" id="KW-0175">Coiled coil</keyword>
<feature type="domain" description="PAS" evidence="15">
    <location>
        <begin position="21"/>
        <end position="69"/>
    </location>
</feature>
<dbReference type="SMART" id="SM00388">
    <property type="entry name" value="HisKA"/>
    <property type="match status" value="1"/>
</dbReference>
<dbReference type="Pfam" id="PF13426">
    <property type="entry name" value="PAS_9"/>
    <property type="match status" value="2"/>
</dbReference>
<dbReference type="PANTHER" id="PTHR45339">
    <property type="entry name" value="HYBRID SIGNAL TRANSDUCTION HISTIDINE KINASE J"/>
    <property type="match status" value="1"/>
</dbReference>
<evidence type="ECO:0000256" key="2">
    <source>
        <dbReference type="ARBA" id="ARBA00012438"/>
    </source>
</evidence>
<feature type="coiled-coil region" evidence="12">
    <location>
        <begin position="150"/>
        <end position="184"/>
    </location>
</feature>
<dbReference type="InterPro" id="IPR035965">
    <property type="entry name" value="PAS-like_dom_sf"/>
</dbReference>
<dbReference type="Pfam" id="PF02518">
    <property type="entry name" value="HATPase_c"/>
    <property type="match status" value="1"/>
</dbReference>